<accession>A0A161R3K6</accession>
<dbReference type="Proteomes" id="UP000076574">
    <property type="component" value="Unassembled WGS sequence"/>
</dbReference>
<dbReference type="PANTHER" id="PTHR30537">
    <property type="entry name" value="HTH-TYPE TRANSCRIPTIONAL REGULATOR"/>
    <property type="match status" value="1"/>
</dbReference>
<keyword evidence="5" id="KW-0804">Transcription</keyword>
<organism evidence="7 8">
    <name type="scientific">Tardiphaga robiniae</name>
    <dbReference type="NCBI Taxonomy" id="943830"/>
    <lineage>
        <taxon>Bacteria</taxon>
        <taxon>Pseudomonadati</taxon>
        <taxon>Pseudomonadota</taxon>
        <taxon>Alphaproteobacteria</taxon>
        <taxon>Hyphomicrobiales</taxon>
        <taxon>Nitrobacteraceae</taxon>
        <taxon>Tardiphaga</taxon>
    </lineage>
</organism>
<protein>
    <submittedName>
        <fullName evidence="7">LysR family transcriptional regulator</fullName>
    </submittedName>
</protein>
<dbReference type="GO" id="GO:0003677">
    <property type="term" value="F:DNA binding"/>
    <property type="evidence" value="ECO:0007669"/>
    <property type="project" value="UniProtKB-KW"/>
</dbReference>
<evidence type="ECO:0000259" key="6">
    <source>
        <dbReference type="PROSITE" id="PS50931"/>
    </source>
</evidence>
<dbReference type="RefSeq" id="WP_068732470.1">
    <property type="nucleotide sequence ID" value="NZ_LVYV01000010.1"/>
</dbReference>
<dbReference type="GO" id="GO:0003700">
    <property type="term" value="F:DNA-binding transcription factor activity"/>
    <property type="evidence" value="ECO:0007669"/>
    <property type="project" value="InterPro"/>
</dbReference>
<dbReference type="PANTHER" id="PTHR30537:SF5">
    <property type="entry name" value="HTH-TYPE TRANSCRIPTIONAL ACTIVATOR TTDR-RELATED"/>
    <property type="match status" value="1"/>
</dbReference>
<comment type="caution">
    <text evidence="7">The sequence shown here is derived from an EMBL/GenBank/DDBJ whole genome shotgun (WGS) entry which is preliminary data.</text>
</comment>
<proteinExistence type="inferred from homology"/>
<evidence type="ECO:0000256" key="4">
    <source>
        <dbReference type="ARBA" id="ARBA00023125"/>
    </source>
</evidence>
<feature type="domain" description="HTH lysR-type" evidence="6">
    <location>
        <begin position="1"/>
        <end position="61"/>
    </location>
</feature>
<dbReference type="OrthoDB" id="9813056at2"/>
<sequence length="297" mass="32482">MDGRLLTGVTVLDAVIASGGFSRAAEALGMSASGVSHAIARLEARLGVRLLDRTTRSIALTDEGRRFYERVRPSLEEIEEAAVDASGASARVRGRLRVNIDPFFSRLVLAGHLGGFLATYPELALETITREHVGDLVADGVDVAVRFGEPLGASLISRKLADIQVLTVASPRYLKRHGRPQAPLDLLKHQCIDFRDPQTGRPYDWEFHRKGKVLPVRISSRLVLSDAGTMLTECLAGTGICQVLAIAVKDQLAKGSLVNLFPDWADETFPLYALYPSRHHPPAKVRAFIDFVSRTVH</sequence>
<dbReference type="FunFam" id="1.10.10.10:FF:000001">
    <property type="entry name" value="LysR family transcriptional regulator"/>
    <property type="match status" value="1"/>
</dbReference>
<dbReference type="AlphaFoldDB" id="A0A161R3K6"/>
<dbReference type="Gene3D" id="3.40.190.290">
    <property type="match status" value="1"/>
</dbReference>
<evidence type="ECO:0000256" key="2">
    <source>
        <dbReference type="ARBA" id="ARBA00009437"/>
    </source>
</evidence>
<dbReference type="Gene3D" id="1.10.10.10">
    <property type="entry name" value="Winged helix-like DNA-binding domain superfamily/Winged helix DNA-binding domain"/>
    <property type="match status" value="1"/>
</dbReference>
<evidence type="ECO:0000256" key="3">
    <source>
        <dbReference type="ARBA" id="ARBA00023015"/>
    </source>
</evidence>
<keyword evidence="4" id="KW-0238">DNA-binding</keyword>
<dbReference type="PRINTS" id="PR00039">
    <property type="entry name" value="HTHLYSR"/>
</dbReference>
<dbReference type="Pfam" id="PF03466">
    <property type="entry name" value="LysR_substrate"/>
    <property type="match status" value="1"/>
</dbReference>
<comment type="similarity">
    <text evidence="2">Belongs to the LysR transcriptional regulatory family.</text>
</comment>
<dbReference type="EMBL" id="LVYV01000010">
    <property type="protein sequence ID" value="KZD23561.1"/>
    <property type="molecule type" value="Genomic_DNA"/>
</dbReference>
<evidence type="ECO:0000256" key="1">
    <source>
        <dbReference type="ARBA" id="ARBA00003502"/>
    </source>
</evidence>
<dbReference type="InterPro" id="IPR036388">
    <property type="entry name" value="WH-like_DNA-bd_sf"/>
</dbReference>
<keyword evidence="3" id="KW-0805">Transcription regulation</keyword>
<dbReference type="InterPro" id="IPR000847">
    <property type="entry name" value="LysR_HTH_N"/>
</dbReference>
<dbReference type="InterPro" id="IPR005119">
    <property type="entry name" value="LysR_subst-bd"/>
</dbReference>
<keyword evidence="8" id="KW-1185">Reference proteome</keyword>
<name>A0A161R3K6_9BRAD</name>
<dbReference type="Pfam" id="PF00126">
    <property type="entry name" value="HTH_1"/>
    <property type="match status" value="1"/>
</dbReference>
<evidence type="ECO:0000256" key="5">
    <source>
        <dbReference type="ARBA" id="ARBA00023163"/>
    </source>
</evidence>
<dbReference type="PROSITE" id="PS50931">
    <property type="entry name" value="HTH_LYSR"/>
    <property type="match status" value="1"/>
</dbReference>
<dbReference type="InterPro" id="IPR036390">
    <property type="entry name" value="WH_DNA-bd_sf"/>
</dbReference>
<dbReference type="CDD" id="cd08422">
    <property type="entry name" value="PBP2_CrgA_like"/>
    <property type="match status" value="1"/>
</dbReference>
<dbReference type="SUPFAM" id="SSF46785">
    <property type="entry name" value="Winged helix' DNA-binding domain"/>
    <property type="match status" value="1"/>
</dbReference>
<evidence type="ECO:0000313" key="7">
    <source>
        <dbReference type="EMBL" id="KZD23561.1"/>
    </source>
</evidence>
<comment type="function">
    <text evidence="1">NodD regulates the expression of the nodABCFE genes which encode other nodulation proteins. NodD is also a negative regulator of its own expression. Binds flavonoids as inducers.</text>
</comment>
<dbReference type="SUPFAM" id="SSF53850">
    <property type="entry name" value="Periplasmic binding protein-like II"/>
    <property type="match status" value="1"/>
</dbReference>
<dbReference type="InterPro" id="IPR058163">
    <property type="entry name" value="LysR-type_TF_proteobact-type"/>
</dbReference>
<reference evidence="7 8" key="1">
    <citation type="submission" date="2016-03" db="EMBL/GenBank/DDBJ databases">
        <title>Microsymbionts genomes from the relict species Vavilovia formosa (Stev.) Fed.</title>
        <authorList>
            <person name="Kopat V."/>
            <person name="Chirak E."/>
            <person name="Kimeklis A."/>
            <person name="Andronov E."/>
        </authorList>
    </citation>
    <scope>NUCLEOTIDE SEQUENCE [LARGE SCALE GENOMIC DNA]</scope>
    <source>
        <strain evidence="7 8">Vaf07</strain>
    </source>
</reference>
<evidence type="ECO:0000313" key="8">
    <source>
        <dbReference type="Proteomes" id="UP000076574"/>
    </source>
</evidence>
<gene>
    <name evidence="7" type="ORF">A4A58_27045</name>
</gene>
<dbReference type="STRING" id="943830.A4A58_27045"/>